<dbReference type="GO" id="GO:0005634">
    <property type="term" value="C:nucleus"/>
    <property type="evidence" value="ECO:0007669"/>
    <property type="project" value="UniProtKB-SubCell"/>
</dbReference>
<protein>
    <recommendedName>
        <fullName evidence="4">Centromere protein Q</fullName>
    </recommendedName>
</protein>
<evidence type="ECO:0000256" key="7">
    <source>
        <dbReference type="ARBA" id="ARBA00023328"/>
    </source>
</evidence>
<evidence type="ECO:0000313" key="11">
    <source>
        <dbReference type="Proteomes" id="UP000677803"/>
    </source>
</evidence>
<keyword evidence="6" id="KW-0539">Nucleus</keyword>
<evidence type="ECO:0000256" key="8">
    <source>
        <dbReference type="SAM" id="Coils"/>
    </source>
</evidence>
<organism evidence="10 11">
    <name type="scientific">Menidia menidia</name>
    <name type="common">Atlantic silverside</name>
    <dbReference type="NCBI Taxonomy" id="238744"/>
    <lineage>
        <taxon>Eukaryota</taxon>
        <taxon>Metazoa</taxon>
        <taxon>Chordata</taxon>
        <taxon>Craniata</taxon>
        <taxon>Vertebrata</taxon>
        <taxon>Euteleostomi</taxon>
        <taxon>Actinopterygii</taxon>
        <taxon>Neopterygii</taxon>
        <taxon>Teleostei</taxon>
        <taxon>Neoteleostei</taxon>
        <taxon>Acanthomorphata</taxon>
        <taxon>Ovalentaria</taxon>
        <taxon>Atherinomorphae</taxon>
        <taxon>Atheriniformes</taxon>
        <taxon>Atherinopsidae</taxon>
        <taxon>Menidiinae</taxon>
        <taxon>Menidia</taxon>
    </lineage>
</organism>
<dbReference type="Pfam" id="PF13094">
    <property type="entry name" value="CENP-Q"/>
    <property type="match status" value="1"/>
</dbReference>
<proteinExistence type="inferred from homology"/>
<dbReference type="PANTHER" id="PTHR31345">
    <property type="entry name" value="CENTROMERE PROTEIN Q"/>
    <property type="match status" value="1"/>
</dbReference>
<keyword evidence="11" id="KW-1185">Reference proteome</keyword>
<evidence type="ECO:0000256" key="2">
    <source>
        <dbReference type="ARBA" id="ARBA00004584"/>
    </source>
</evidence>
<feature type="coiled-coil region" evidence="8">
    <location>
        <begin position="131"/>
        <end position="186"/>
    </location>
</feature>
<evidence type="ECO:0000256" key="5">
    <source>
        <dbReference type="ARBA" id="ARBA00022454"/>
    </source>
</evidence>
<dbReference type="GO" id="GO:0000775">
    <property type="term" value="C:chromosome, centromeric region"/>
    <property type="evidence" value="ECO:0007669"/>
    <property type="project" value="UniProtKB-SubCell"/>
</dbReference>
<name>A0A8S4AF91_9TELE</name>
<dbReference type="PANTHER" id="PTHR31345:SF3">
    <property type="entry name" value="CENTROMERE PROTEIN Q"/>
    <property type="match status" value="1"/>
</dbReference>
<reference evidence="10" key="1">
    <citation type="submission" date="2021-05" db="EMBL/GenBank/DDBJ databases">
        <authorList>
            <person name="Tigano A."/>
        </authorList>
    </citation>
    <scope>NUCLEOTIDE SEQUENCE</scope>
</reference>
<dbReference type="InterPro" id="IPR025212">
    <property type="entry name" value="CAD_CENP-Q"/>
</dbReference>
<evidence type="ECO:0000256" key="3">
    <source>
        <dbReference type="ARBA" id="ARBA00008191"/>
    </source>
</evidence>
<accession>A0A8S4AF91</accession>
<keyword evidence="7" id="KW-0137">Centromere</keyword>
<evidence type="ECO:0000256" key="6">
    <source>
        <dbReference type="ARBA" id="ARBA00023242"/>
    </source>
</evidence>
<dbReference type="EMBL" id="CAJRST010000001">
    <property type="protein sequence ID" value="CAG5857526.1"/>
    <property type="molecule type" value="Genomic_DNA"/>
</dbReference>
<keyword evidence="8" id="KW-0175">Coiled coil</keyword>
<comment type="caution">
    <text evidence="10">The sequence shown here is derived from an EMBL/GenBank/DDBJ whole genome shotgun (WGS) entry which is preliminary data.</text>
</comment>
<sequence>MKAVRASNRAPSKGPNSKDKATEVAQSRDQGHNDKITHPKAAKRRTEGGTSTASKKRKIQENWSLMPRSSIIALENILDLSVLAALAVRRTEKKESQEHLNTIKKRFLAQCAELKVPSQKQSSLQLSSQRLQEETKKAAAGKQTLRSLEEDLKAVVSALERTEEKIVALQHSCNMMRGELEEEEEKAKKIFEMMDQSVLGLPALPSQKGESTIESRLRAIIPDRDHNSIAQRLGEILQNPESTQDDQLLLLRAQKQADQLFNPLSSGASS</sequence>
<feature type="region of interest" description="Disordered" evidence="9">
    <location>
        <begin position="1"/>
        <end position="62"/>
    </location>
</feature>
<dbReference type="AlphaFoldDB" id="A0A8S4AF91"/>
<comment type="subcellular location">
    <subcellularLocation>
        <location evidence="2">Chromosome</location>
        <location evidence="2">Centromere</location>
    </subcellularLocation>
    <subcellularLocation>
        <location evidence="1">Nucleus</location>
    </subcellularLocation>
</comment>
<evidence type="ECO:0000256" key="1">
    <source>
        <dbReference type="ARBA" id="ARBA00004123"/>
    </source>
</evidence>
<gene>
    <name evidence="10" type="ORF">MMEN_LOCUS705</name>
</gene>
<comment type="similarity">
    <text evidence="3">Belongs to the CENP-Q/OKP1 family.</text>
</comment>
<evidence type="ECO:0000313" key="10">
    <source>
        <dbReference type="EMBL" id="CAG5857526.1"/>
    </source>
</evidence>
<evidence type="ECO:0000256" key="9">
    <source>
        <dbReference type="SAM" id="MobiDB-lite"/>
    </source>
</evidence>
<keyword evidence="5" id="KW-0158">Chromosome</keyword>
<dbReference type="Proteomes" id="UP000677803">
    <property type="component" value="Unassembled WGS sequence"/>
</dbReference>
<dbReference type="OrthoDB" id="8927710at2759"/>
<dbReference type="SUPFAM" id="SSF57997">
    <property type="entry name" value="Tropomyosin"/>
    <property type="match status" value="1"/>
</dbReference>
<evidence type="ECO:0000256" key="4">
    <source>
        <dbReference type="ARBA" id="ARBA00016397"/>
    </source>
</evidence>